<name>A0A366HQW1_9BACT</name>
<dbReference type="AlphaFoldDB" id="A0A366HQW1"/>
<dbReference type="Gene3D" id="3.40.720.10">
    <property type="entry name" value="Alkaline Phosphatase, subunit A"/>
    <property type="match status" value="1"/>
</dbReference>
<accession>A0A366HQW1</accession>
<dbReference type="PANTHER" id="PTHR43737:SF1">
    <property type="entry name" value="DUF1501 DOMAIN-CONTAINING PROTEIN"/>
    <property type="match status" value="1"/>
</dbReference>
<organism evidence="1 2">
    <name type="scientific">Roseimicrobium gellanilyticum</name>
    <dbReference type="NCBI Taxonomy" id="748857"/>
    <lineage>
        <taxon>Bacteria</taxon>
        <taxon>Pseudomonadati</taxon>
        <taxon>Verrucomicrobiota</taxon>
        <taxon>Verrucomicrobiia</taxon>
        <taxon>Verrucomicrobiales</taxon>
        <taxon>Verrucomicrobiaceae</taxon>
        <taxon>Roseimicrobium</taxon>
    </lineage>
</organism>
<protein>
    <submittedName>
        <fullName evidence="1">Uncharacterized protein DUF1501</fullName>
    </submittedName>
</protein>
<proteinExistence type="predicted"/>
<keyword evidence="2" id="KW-1185">Reference proteome</keyword>
<sequence length="477" mass="51930">MQTTASAFPHRLFSRREALMTVSSGIGYLAFAALAQTAAAKGGDALVSKAPHFPARAKRIIFLTMRGGPSHVDLFDYKPDLIKGSGKSATLGRDSAGAKLLGPAHPFTQHGKSGLWITDRYPHLAKHADDLCIINSMHTDLPNHAQAFAQMHTGSFQFVRPSLGAWTLYGLGSENDNLPGFITLNPPADNGGALNYGSAFLPAICQGTRIGGSQLPDLYAAFLKRDDTPGPPMKNIANSKLSSSTQRAQIDLIRSLNQHKLEREQWQPEIEGAIESFELAFRMQSEVPGVLEIRDEPESVRKLYGIGEGKDQFARQCLLARRLAEAGVRFIEIAAPANWDHHALLKDNLAKACEATDKPIAALLTDLKQRGMLKDTLVVWAGEFGRTPYAQANDGRDHNNKGYSIWMAGGGVKGGMNYGATDEIGYKASVNPMHIHDWHATMLHLLGLDHTKLTFNYAGRNFRLTNVSGEVAQGLLA</sequence>
<dbReference type="EMBL" id="QNRR01000003">
    <property type="protein sequence ID" value="RBP45239.1"/>
    <property type="molecule type" value="Genomic_DNA"/>
</dbReference>
<dbReference type="Proteomes" id="UP000253426">
    <property type="component" value="Unassembled WGS sequence"/>
</dbReference>
<gene>
    <name evidence="1" type="ORF">DES53_103237</name>
</gene>
<dbReference type="RefSeq" id="WP_113958368.1">
    <property type="nucleotide sequence ID" value="NZ_QNRR01000003.1"/>
</dbReference>
<dbReference type="InterPro" id="IPR017850">
    <property type="entry name" value="Alkaline_phosphatase_core_sf"/>
</dbReference>
<dbReference type="SUPFAM" id="SSF53649">
    <property type="entry name" value="Alkaline phosphatase-like"/>
    <property type="match status" value="1"/>
</dbReference>
<dbReference type="Pfam" id="PF07394">
    <property type="entry name" value="DUF1501"/>
    <property type="match status" value="1"/>
</dbReference>
<reference evidence="1 2" key="1">
    <citation type="submission" date="2018-06" db="EMBL/GenBank/DDBJ databases">
        <title>Genomic Encyclopedia of Type Strains, Phase IV (KMG-IV): sequencing the most valuable type-strain genomes for metagenomic binning, comparative biology and taxonomic classification.</title>
        <authorList>
            <person name="Goeker M."/>
        </authorList>
    </citation>
    <scope>NUCLEOTIDE SEQUENCE [LARGE SCALE GENOMIC DNA]</scope>
    <source>
        <strain evidence="1 2">DSM 25532</strain>
    </source>
</reference>
<dbReference type="PANTHER" id="PTHR43737">
    <property type="entry name" value="BLL7424 PROTEIN"/>
    <property type="match status" value="1"/>
</dbReference>
<evidence type="ECO:0000313" key="1">
    <source>
        <dbReference type="EMBL" id="RBP45239.1"/>
    </source>
</evidence>
<comment type="caution">
    <text evidence="1">The sequence shown here is derived from an EMBL/GenBank/DDBJ whole genome shotgun (WGS) entry which is preliminary data.</text>
</comment>
<dbReference type="OrthoDB" id="177538at2"/>
<evidence type="ECO:0000313" key="2">
    <source>
        <dbReference type="Proteomes" id="UP000253426"/>
    </source>
</evidence>
<dbReference type="InterPro" id="IPR010869">
    <property type="entry name" value="DUF1501"/>
</dbReference>